<dbReference type="PANTHER" id="PTHR47642:SF5">
    <property type="entry name" value="ATP-DEPENDENT DNA HELICASE"/>
    <property type="match status" value="1"/>
</dbReference>
<dbReference type="SUPFAM" id="SSF52540">
    <property type="entry name" value="P-loop containing nucleoside triphosphate hydrolases"/>
    <property type="match status" value="2"/>
</dbReference>
<dbReference type="InterPro" id="IPR010285">
    <property type="entry name" value="DNA_helicase_pif1-like_DEAD"/>
</dbReference>
<dbReference type="Pfam" id="PF20209">
    <property type="entry name" value="DUF6570"/>
    <property type="match status" value="1"/>
</dbReference>
<keyword evidence="1" id="KW-0347">Helicase</keyword>
<dbReference type="InterPro" id="IPR027417">
    <property type="entry name" value="P-loop_NTPase"/>
</dbReference>
<organism evidence="5 6">
    <name type="scientific">Aedes albopictus</name>
    <name type="common">Asian tiger mosquito</name>
    <name type="synonym">Stegomyia albopicta</name>
    <dbReference type="NCBI Taxonomy" id="7160"/>
    <lineage>
        <taxon>Eukaryota</taxon>
        <taxon>Metazoa</taxon>
        <taxon>Ecdysozoa</taxon>
        <taxon>Arthropoda</taxon>
        <taxon>Hexapoda</taxon>
        <taxon>Insecta</taxon>
        <taxon>Pterygota</taxon>
        <taxon>Neoptera</taxon>
        <taxon>Endopterygota</taxon>
        <taxon>Diptera</taxon>
        <taxon>Nematocera</taxon>
        <taxon>Culicoidea</taxon>
        <taxon>Culicidae</taxon>
        <taxon>Culicinae</taxon>
        <taxon>Aedini</taxon>
        <taxon>Aedes</taxon>
        <taxon>Stegomyia</taxon>
    </lineage>
</organism>
<evidence type="ECO:0000313" key="6">
    <source>
        <dbReference type="Proteomes" id="UP000069940"/>
    </source>
</evidence>
<dbReference type="Proteomes" id="UP000069940">
    <property type="component" value="Unassembled WGS sequence"/>
</dbReference>
<keyword evidence="6" id="KW-1185">Reference proteome</keyword>
<evidence type="ECO:0000259" key="2">
    <source>
        <dbReference type="Pfam" id="PF05970"/>
    </source>
</evidence>
<keyword evidence="1" id="KW-0378">Hydrolase</keyword>
<keyword evidence="1" id="KW-0234">DNA repair</keyword>
<evidence type="ECO:0000313" key="5">
    <source>
        <dbReference type="EnsemblMetazoa" id="AALFPA23_015940.P23221"/>
    </source>
</evidence>
<comment type="catalytic activity">
    <reaction evidence="1">
        <text>ATP + H2O = ADP + phosphate + H(+)</text>
        <dbReference type="Rhea" id="RHEA:13065"/>
        <dbReference type="ChEBI" id="CHEBI:15377"/>
        <dbReference type="ChEBI" id="CHEBI:15378"/>
        <dbReference type="ChEBI" id="CHEBI:30616"/>
        <dbReference type="ChEBI" id="CHEBI:43474"/>
        <dbReference type="ChEBI" id="CHEBI:456216"/>
        <dbReference type="EC" id="5.6.2.3"/>
    </reaction>
</comment>
<keyword evidence="1" id="KW-0067">ATP-binding</keyword>
<dbReference type="InterPro" id="IPR046700">
    <property type="entry name" value="DUF6570"/>
</dbReference>
<proteinExistence type="inferred from homology"/>
<keyword evidence="1" id="KW-0547">Nucleotide-binding</keyword>
<reference evidence="6" key="1">
    <citation type="journal article" date="2015" name="Proc. Natl. Acad. Sci. U.S.A.">
        <title>Genome sequence of the Asian Tiger mosquito, Aedes albopictus, reveals insights into its biology, genetics, and evolution.</title>
        <authorList>
            <person name="Chen X.G."/>
            <person name="Jiang X."/>
            <person name="Gu J."/>
            <person name="Xu M."/>
            <person name="Wu Y."/>
            <person name="Deng Y."/>
            <person name="Zhang C."/>
            <person name="Bonizzoni M."/>
            <person name="Dermauw W."/>
            <person name="Vontas J."/>
            <person name="Armbruster P."/>
            <person name="Huang X."/>
            <person name="Yang Y."/>
            <person name="Zhang H."/>
            <person name="He W."/>
            <person name="Peng H."/>
            <person name="Liu Y."/>
            <person name="Wu K."/>
            <person name="Chen J."/>
            <person name="Lirakis M."/>
            <person name="Topalis P."/>
            <person name="Van Leeuwen T."/>
            <person name="Hall A.B."/>
            <person name="Jiang X."/>
            <person name="Thorpe C."/>
            <person name="Mueller R.L."/>
            <person name="Sun C."/>
            <person name="Waterhouse R.M."/>
            <person name="Yan G."/>
            <person name="Tu Z.J."/>
            <person name="Fang X."/>
            <person name="James A.A."/>
        </authorList>
    </citation>
    <scope>NUCLEOTIDE SEQUENCE [LARGE SCALE GENOMIC DNA]</scope>
    <source>
        <strain evidence="6">Foshan</strain>
    </source>
</reference>
<protein>
    <recommendedName>
        <fullName evidence="1">ATP-dependent DNA helicase</fullName>
        <ecNumber evidence="1">5.6.2.3</ecNumber>
    </recommendedName>
</protein>
<reference evidence="5" key="2">
    <citation type="submission" date="2025-05" db="UniProtKB">
        <authorList>
            <consortium name="EnsemblMetazoa"/>
        </authorList>
    </citation>
    <scope>IDENTIFICATION</scope>
    <source>
        <strain evidence="5">Foshan</strain>
    </source>
</reference>
<dbReference type="GeneID" id="134290685"/>
<dbReference type="RefSeq" id="XP_062713847.1">
    <property type="nucleotide sequence ID" value="XM_062857863.1"/>
</dbReference>
<dbReference type="EnsemblMetazoa" id="AALFPA23_015940.R23221">
    <property type="protein sequence ID" value="AALFPA23_015940.P23221"/>
    <property type="gene ID" value="AALFPA23_015940"/>
</dbReference>
<dbReference type="Pfam" id="PF05970">
    <property type="entry name" value="PIF1"/>
    <property type="match status" value="1"/>
</dbReference>
<dbReference type="InterPro" id="IPR025476">
    <property type="entry name" value="Helitron_helicase-like"/>
</dbReference>
<dbReference type="InterPro" id="IPR051055">
    <property type="entry name" value="PIF1_helicase"/>
</dbReference>
<keyword evidence="1" id="KW-0233">DNA recombination</keyword>
<feature type="domain" description="DUF6570" evidence="4">
    <location>
        <begin position="395"/>
        <end position="526"/>
    </location>
</feature>
<accession>A0ABM1Z817</accession>
<feature type="domain" description="DNA helicase Pif1-like DEAD-box helicase" evidence="2">
    <location>
        <begin position="1269"/>
        <end position="1483"/>
    </location>
</feature>
<sequence length="1931" mass="219782">MHSSAHSKFANVSWLFAEGGSSEEVFRCAGCCVTGDSEYIPFVAERMPRRLEAKYLANFRKRKREEQEIEGVSPRPAVTNAERMRQYRQRRKNARETIGVGVRPGVNAGTTAAANLEPVLNFVLEPLPGRSNDPVRFVAVPVNGTLPNGAVSYSVAEGGSSEEVFRCAGCCVTGDSEYIPFVAERMPRRLEAKYLANFRKRKREEQEIEGVSPRPAVTNAERMRQYRQRRKNARETIGVGVRPGVNAGTTAAANLEPVLNFVLEPLPGRSNDPVRFVAVPVNGTLPNGAVSYSELVPFRSEQNESVLIPDHFGQGIDISIPIQEEPKFDKADREFHKRFTENEFGIPCSVCDRLWFINDLKSITEAAGRVLIEGNHFESVNEFKVCQTCRSSLQRGAVPNLSTSNGFKYPPYPLGLPPLDPISERLISPRLPFMQIRRLRQAQGSYTIIGQVINVPVDVDEMVRALPRELEDDYAFNVCIKKHLIHKSNYLSVFVKKSVVKAWLEYLVTTPLYRREGVSFNQERLNAIASEPQPGSSRDGDAIQLDVIEEANDVEMFAGQQQTLMWNEDKCLEIAPAQNRRPVSIVYDDDAEELSFPDIYLGHPRKFKAGIHVTPFMKATSELRRSDRRGAKPNHLLYMAMKILRLRVTEGLQHVFKSMGTANITRGQLNDRAFVEGLMERNLSFMKSIPNSVQYWYQRKQDLFAMIRQLGKPTMFLTLSASETQWPLLLKQLHKLSSEYNGIALTDPLQELSALQRATLVNDDAVTCCLYFNKLVDVLMTILSSPRFSPLGKHYVVDSFKRIEFQHRGSPHAHIMLWLANDPNETVSEDMPATMELIRKVSSISAVHLPETIKKQIHDHTRTCYKRNEKRCRFNIPYWPMDEERTLIPLTADDSRRDQLRKRASEMRQILETKAFDTLEEFLDDCKCTYEYYLDVLRSSIKRPTIFLKRVMNELWTNPFNPWIAQKLRSNMDLQFILDVYSCACYLVDYVNKSNRGISGLHRELIALQEQYPDQDYTALLKKVSLKMLNSVEMCAQEAAWVLLRLPMSEASRKVQFLPTMWPHERIRSRKQYRQMDEEEIDEDSTDVWTKNIIQKYEERDGLEDVCLADFAARYTQRRGTNTYTIRNVPRILRWRGYSMNELAEYKRESVLLFWPFRSEVCDILDGNKFLQLYDMNEADLLRKRREYDCELNLEQTVEEYLRTCENEEVGEQENAATEKNDEFVRTIIMEPNNDDIEHLPTGALNAVIRQRTNVMSKEDYCAMVRTTNAEQRDLILQMIHSLHSYDESSKPMQIFFTGPAGCGKTFTLRILMETINRYSQAHNAQKNAYVACASTGKAAVAIGGTTVHSAFRITMSRRANSKLSFEMLQLYRNAFANIKAVIIDEVSMIGADILNTIHARLQDISGNYDDPFGGINIVFCGDLRQLPPVNARPVYKPTGNSFHGAVLWQALDFLPLVKVMRQTDVEFSSILTKIGNGQQMTAEETKLIESRFRTVEWCKQNAPGAIRLYHRNADVEAYNNEVLHNQDALDCIADDVFAGYKDAGQLASSRIKLYKMSVVETGGLPYLLRLSVGMPYMITTNVDVEDGVVNGAIGELKYIEKDEDGSVVKLWFKYDNETIGAALRIKSRPTVYSRPGILQPDWTPIAKRSGNIKLSSIIKCKRIQFPVVSACALTVHKSQGGTFSEVVYDYDKSQDQQLVYVGLSRVTTLQGLYLTNTANSFKFHHAKGSNSPKMVDLRNELLRLSNHRLRTLGDELSEVVENSGSACTLMSLNVQSLNAHAQDIATDRILSSVEFLALNETWMDATSLIEIDGYKRITQCKRMGMRAAGVAIYQKETASTVAVPHPIKQLGEDRDETFAEVINYGDICAAKVNVMGTEVLLIRSARTIKHLIYRKYIATLKKPEPGMQRYSIRYTANAHHKQHLVANNHR</sequence>
<comment type="similarity">
    <text evidence="1">Belongs to the helicase family.</text>
</comment>
<comment type="cofactor">
    <cofactor evidence="1">
        <name>Mg(2+)</name>
        <dbReference type="ChEBI" id="CHEBI:18420"/>
    </cofactor>
</comment>
<evidence type="ECO:0000256" key="1">
    <source>
        <dbReference type="RuleBase" id="RU363044"/>
    </source>
</evidence>
<dbReference type="EC" id="5.6.2.3" evidence="1"/>
<dbReference type="Gene3D" id="3.40.50.300">
    <property type="entry name" value="P-loop containing nucleotide triphosphate hydrolases"/>
    <property type="match status" value="2"/>
</dbReference>
<dbReference type="CDD" id="cd18809">
    <property type="entry name" value="SF1_C_RecD"/>
    <property type="match status" value="1"/>
</dbReference>
<evidence type="ECO:0000259" key="3">
    <source>
        <dbReference type="Pfam" id="PF14214"/>
    </source>
</evidence>
<name>A0ABM1Z817_AEDAL</name>
<dbReference type="PANTHER" id="PTHR47642">
    <property type="entry name" value="ATP-DEPENDENT DNA HELICASE"/>
    <property type="match status" value="1"/>
</dbReference>
<feature type="domain" description="Helitron helicase-like" evidence="3">
    <location>
        <begin position="651"/>
        <end position="817"/>
    </location>
</feature>
<keyword evidence="1" id="KW-0227">DNA damage</keyword>
<dbReference type="Pfam" id="PF14214">
    <property type="entry name" value="Helitron_like_N"/>
    <property type="match status" value="1"/>
</dbReference>
<evidence type="ECO:0000259" key="4">
    <source>
        <dbReference type="Pfam" id="PF20209"/>
    </source>
</evidence>